<evidence type="ECO:0000313" key="2">
    <source>
        <dbReference type="EMBL" id="MBO2448142.1"/>
    </source>
</evidence>
<feature type="domain" description="NAD(P)-binding" evidence="1">
    <location>
        <begin position="6"/>
        <end position="131"/>
    </location>
</feature>
<dbReference type="PANTHER" id="PTHR43162:SF1">
    <property type="entry name" value="PRESTALK A DIFFERENTIATION PROTEIN A"/>
    <property type="match status" value="1"/>
</dbReference>
<reference evidence="2" key="1">
    <citation type="submission" date="2021-03" db="EMBL/GenBank/DDBJ databases">
        <authorList>
            <person name="Kanchanasin P."/>
            <person name="Saeng-In P."/>
            <person name="Phongsopitanun W."/>
            <person name="Yuki M."/>
            <person name="Kudo T."/>
            <person name="Ohkuma M."/>
            <person name="Tanasupawat S."/>
        </authorList>
    </citation>
    <scope>NUCLEOTIDE SEQUENCE</scope>
    <source>
        <strain evidence="2">GKU 128</strain>
    </source>
</reference>
<dbReference type="InterPro" id="IPR016040">
    <property type="entry name" value="NAD(P)-bd_dom"/>
</dbReference>
<name>A0A939P9T0_9ACTN</name>
<keyword evidence="3" id="KW-1185">Reference proteome</keyword>
<dbReference type="PANTHER" id="PTHR43162">
    <property type="match status" value="1"/>
</dbReference>
<evidence type="ECO:0000313" key="3">
    <source>
        <dbReference type="Proteomes" id="UP000669179"/>
    </source>
</evidence>
<protein>
    <submittedName>
        <fullName evidence="2">NAD(P)H-binding protein</fullName>
    </submittedName>
</protein>
<dbReference type="AlphaFoldDB" id="A0A939P9T0"/>
<dbReference type="Pfam" id="PF13460">
    <property type="entry name" value="NAD_binding_10"/>
    <property type="match status" value="1"/>
</dbReference>
<organism evidence="2 3">
    <name type="scientific">Actinomadura barringtoniae</name>
    <dbReference type="NCBI Taxonomy" id="1427535"/>
    <lineage>
        <taxon>Bacteria</taxon>
        <taxon>Bacillati</taxon>
        <taxon>Actinomycetota</taxon>
        <taxon>Actinomycetes</taxon>
        <taxon>Streptosporangiales</taxon>
        <taxon>Thermomonosporaceae</taxon>
        <taxon>Actinomadura</taxon>
    </lineage>
</organism>
<evidence type="ECO:0000259" key="1">
    <source>
        <dbReference type="Pfam" id="PF13460"/>
    </source>
</evidence>
<gene>
    <name evidence="2" type="ORF">J4573_13645</name>
</gene>
<dbReference type="Gene3D" id="3.40.50.720">
    <property type="entry name" value="NAD(P)-binding Rossmann-like Domain"/>
    <property type="match status" value="1"/>
</dbReference>
<dbReference type="InterPro" id="IPR036291">
    <property type="entry name" value="NAD(P)-bd_dom_sf"/>
</dbReference>
<dbReference type="Proteomes" id="UP000669179">
    <property type="component" value="Unassembled WGS sequence"/>
</dbReference>
<accession>A0A939P9T0</accession>
<dbReference type="SUPFAM" id="SSF51735">
    <property type="entry name" value="NAD(P)-binding Rossmann-fold domains"/>
    <property type="match status" value="1"/>
</dbReference>
<comment type="caution">
    <text evidence="2">The sequence shown here is derived from an EMBL/GenBank/DDBJ whole genome shotgun (WGS) entry which is preliminary data.</text>
</comment>
<dbReference type="EMBL" id="JAGEOJ010000005">
    <property type="protein sequence ID" value="MBO2448142.1"/>
    <property type="molecule type" value="Genomic_DNA"/>
</dbReference>
<sequence>MILITGATGNVGRHLVTALLDAGEKVRALTRDPATASLPEGAEVARTDEMPMDDVEAVFFNPAASWNGPGELLEKAAAHGVRRVVMLSSLACTYEEGPANPIGTHHLKMEREVEASGLEWTFLRPGLFATNSLVWADQIRNGGAVQGAYAEAQFSPTHERDIADAAAQAFLTDDHVGAKPLLTGPESLTHAEMVATVGEAIGRPARFEEIAPEVARERMVGGHMTPQIADSILRMQAAAVGVPALIAPDVERVIGHPARTFAQWAADHAADFS</sequence>
<dbReference type="RefSeq" id="WP_208255799.1">
    <property type="nucleotide sequence ID" value="NZ_JAGEOJ010000005.1"/>
</dbReference>
<proteinExistence type="predicted"/>
<dbReference type="InterPro" id="IPR051604">
    <property type="entry name" value="Ergot_Alk_Oxidoreductase"/>
</dbReference>